<evidence type="ECO:0000256" key="1">
    <source>
        <dbReference type="ARBA" id="ARBA00007637"/>
    </source>
</evidence>
<dbReference type="Gene3D" id="3.40.50.720">
    <property type="entry name" value="NAD(P)-binding Rossmann-like Domain"/>
    <property type="match status" value="1"/>
</dbReference>
<dbReference type="SUPFAM" id="SSF51735">
    <property type="entry name" value="NAD(P)-binding Rossmann-fold domains"/>
    <property type="match status" value="1"/>
</dbReference>
<dbReference type="EMBL" id="QDKL01000002">
    <property type="protein sequence ID" value="RZF22047.1"/>
    <property type="molecule type" value="Genomic_DNA"/>
</dbReference>
<dbReference type="InterPro" id="IPR001509">
    <property type="entry name" value="Epimerase_deHydtase"/>
</dbReference>
<comment type="similarity">
    <text evidence="1">Belongs to the NAD(P)-dependent epimerase/dehydratase family.</text>
</comment>
<protein>
    <submittedName>
        <fullName evidence="3">NAD-dependent epimerase/dehydratase family protein</fullName>
    </submittedName>
</protein>
<sequence>MNKQPSILIIGAAGGLANILCGILSKRRSECRVIGIDTRALKNDIDFENFSFERMRYTRRNFEKLFRENKFDAIYQLGRLTPPGGTIEQRLSFSLVNTNKVLELAQKNKVKKYILLSSYHVYGALADNPVFITEDFPLRASIKHSELRDVTEVDALCTNWMWKNQDSIETVVLRPCNIIGPQIDNTITKYLTSHMTPVPIDFNPILQFIHEYDMANILFETLDKVPTGVYNVAPDQTISLQEAKKIIGTKNIPFPIFTVGVVSKVFKKLWTFPGYFLDFLMYSCVIDNSKIQKYISKDIFKYDTKKTLSLLRKPLP</sequence>
<dbReference type="PANTHER" id="PTHR43000">
    <property type="entry name" value="DTDP-D-GLUCOSE 4,6-DEHYDRATASE-RELATED"/>
    <property type="match status" value="1"/>
</dbReference>
<evidence type="ECO:0000313" key="4">
    <source>
        <dbReference type="Proteomes" id="UP000443582"/>
    </source>
</evidence>
<evidence type="ECO:0000259" key="2">
    <source>
        <dbReference type="Pfam" id="PF01370"/>
    </source>
</evidence>
<proteinExistence type="inferred from homology"/>
<accession>A0ABY0IHE6</accession>
<dbReference type="Proteomes" id="UP000443582">
    <property type="component" value="Unassembled WGS sequence"/>
</dbReference>
<dbReference type="Pfam" id="PF01370">
    <property type="entry name" value="Epimerase"/>
    <property type="match status" value="1"/>
</dbReference>
<gene>
    <name evidence="3" type="ORF">DAY19_10215</name>
</gene>
<feature type="domain" description="NAD-dependent epimerase/dehydratase" evidence="2">
    <location>
        <begin position="7"/>
        <end position="233"/>
    </location>
</feature>
<organism evidence="3 4">
    <name type="scientific">Halobacteriovorax vibrionivorans</name>
    <dbReference type="NCBI Taxonomy" id="2152716"/>
    <lineage>
        <taxon>Bacteria</taxon>
        <taxon>Pseudomonadati</taxon>
        <taxon>Bdellovibrionota</taxon>
        <taxon>Bacteriovoracia</taxon>
        <taxon>Bacteriovoracales</taxon>
        <taxon>Halobacteriovoraceae</taxon>
        <taxon>Halobacteriovorax</taxon>
    </lineage>
</organism>
<keyword evidence="4" id="KW-1185">Reference proteome</keyword>
<dbReference type="RefSeq" id="WP_115362041.1">
    <property type="nucleotide sequence ID" value="NZ_QDKL01000002.1"/>
</dbReference>
<comment type="caution">
    <text evidence="3">The sequence shown here is derived from an EMBL/GenBank/DDBJ whole genome shotgun (WGS) entry which is preliminary data.</text>
</comment>
<dbReference type="InterPro" id="IPR036291">
    <property type="entry name" value="NAD(P)-bd_dom_sf"/>
</dbReference>
<reference evidence="4" key="1">
    <citation type="journal article" date="2019" name="Int. J. Syst. Evol. Microbiol.">
        <title>Halobacteriovorax valvorus sp. nov., a novel prokaryotic predator isolated from coastal seawater of China.</title>
        <authorList>
            <person name="Chen M.-X."/>
        </authorList>
    </citation>
    <scope>NUCLEOTIDE SEQUENCE [LARGE SCALE GENOMIC DNA]</scope>
    <source>
        <strain evidence="4">BL9</strain>
    </source>
</reference>
<evidence type="ECO:0000313" key="3">
    <source>
        <dbReference type="EMBL" id="RZF22047.1"/>
    </source>
</evidence>
<name>A0ABY0IHE6_9BACT</name>